<sequence length="57" mass="6595">MFLPHIASCLLKEGGSFAFWETIFLAPFFVEVIFVFGSERAEKSIPNLRNWNLCEKI</sequence>
<keyword evidence="1" id="KW-0472">Membrane</keyword>
<keyword evidence="1" id="KW-0812">Transmembrane</keyword>
<accession>S3VF83</accession>
<proteinExistence type="predicted"/>
<organism evidence="2 3">
    <name type="scientific">Leptospira fainei serovar Hurstbridge str. BUT 6</name>
    <dbReference type="NCBI Taxonomy" id="1193011"/>
    <lineage>
        <taxon>Bacteria</taxon>
        <taxon>Pseudomonadati</taxon>
        <taxon>Spirochaetota</taxon>
        <taxon>Spirochaetia</taxon>
        <taxon>Leptospirales</taxon>
        <taxon>Leptospiraceae</taxon>
        <taxon>Leptospira</taxon>
    </lineage>
</organism>
<evidence type="ECO:0000256" key="1">
    <source>
        <dbReference type="SAM" id="Phobius"/>
    </source>
</evidence>
<evidence type="ECO:0000313" key="2">
    <source>
        <dbReference type="EMBL" id="EPG75150.1"/>
    </source>
</evidence>
<reference evidence="2" key="1">
    <citation type="submission" date="2013-04" db="EMBL/GenBank/DDBJ databases">
        <authorList>
            <person name="Harkins D.M."/>
            <person name="Durkin A.S."/>
            <person name="Selengut J.D."/>
            <person name="Sanka R."/>
            <person name="DePew J."/>
            <person name="Purushe J."/>
            <person name="Ahmed A."/>
            <person name="van der Linden H."/>
            <person name="Goris M.G.A."/>
            <person name="Hartskeerl R.A."/>
            <person name="Vinetz J.M."/>
            <person name="Sutton G.G."/>
            <person name="Nelson W.C."/>
            <person name="Fouts D.E."/>
        </authorList>
    </citation>
    <scope>NUCLEOTIDE SEQUENCE [LARGE SCALE GENOMIC DNA]</scope>
    <source>
        <strain evidence="2">BUT 6</strain>
    </source>
</reference>
<dbReference type="STRING" id="1193011.LEP1GSC058_0156"/>
<keyword evidence="1" id="KW-1133">Transmembrane helix</keyword>
<dbReference type="AlphaFoldDB" id="S3VF83"/>
<dbReference type="Proteomes" id="UP000014540">
    <property type="component" value="Unassembled WGS sequence"/>
</dbReference>
<protein>
    <submittedName>
        <fullName evidence="2">Uncharacterized protein</fullName>
    </submittedName>
</protein>
<dbReference type="EMBL" id="AKWZ02000004">
    <property type="protein sequence ID" value="EPG75150.1"/>
    <property type="molecule type" value="Genomic_DNA"/>
</dbReference>
<keyword evidence="3" id="KW-1185">Reference proteome</keyword>
<evidence type="ECO:0000313" key="3">
    <source>
        <dbReference type="Proteomes" id="UP000014540"/>
    </source>
</evidence>
<feature type="transmembrane region" description="Helical" evidence="1">
    <location>
        <begin position="17"/>
        <end position="36"/>
    </location>
</feature>
<comment type="caution">
    <text evidence="2">The sequence shown here is derived from an EMBL/GenBank/DDBJ whole genome shotgun (WGS) entry which is preliminary data.</text>
</comment>
<name>S3VF83_9LEPT</name>
<gene>
    <name evidence="2" type="ORF">LEP1GSC058_0156</name>
</gene>